<evidence type="ECO:0000256" key="5">
    <source>
        <dbReference type="ARBA" id="ARBA00022525"/>
    </source>
</evidence>
<dbReference type="FunFam" id="2.40.10.10:FF:000068">
    <property type="entry name" value="transmembrane protease serine 2"/>
    <property type="match status" value="1"/>
</dbReference>
<dbReference type="Gene3D" id="2.40.10.10">
    <property type="entry name" value="Trypsin-like serine proteases"/>
    <property type="match status" value="1"/>
</dbReference>
<dbReference type="Pfam" id="PF00089">
    <property type="entry name" value="Trypsin"/>
    <property type="match status" value="1"/>
</dbReference>
<feature type="disulfide bond" evidence="19">
    <location>
        <begin position="235"/>
        <end position="278"/>
    </location>
</feature>
<dbReference type="Gene3D" id="2.10.70.10">
    <property type="entry name" value="Complement Module, domain 1"/>
    <property type="match status" value="4"/>
</dbReference>
<evidence type="ECO:0000256" key="19">
    <source>
        <dbReference type="PROSITE-ProRule" id="PRU00302"/>
    </source>
</evidence>
<accession>A0A2P1L4D7</accession>
<evidence type="ECO:0000256" key="1">
    <source>
        <dbReference type="ARBA" id="ARBA00001936"/>
    </source>
</evidence>
<dbReference type="GO" id="GO:0006956">
    <property type="term" value="P:complement activation"/>
    <property type="evidence" value="ECO:0007669"/>
    <property type="project" value="InterPro"/>
</dbReference>
<keyword evidence="13" id="KW-0391">Immunity</keyword>
<dbReference type="GO" id="GO:0045087">
    <property type="term" value="P:innate immune response"/>
    <property type="evidence" value="ECO:0007669"/>
    <property type="project" value="UniProtKB-KW"/>
</dbReference>
<feature type="signal peptide" evidence="20">
    <location>
        <begin position="1"/>
        <end position="20"/>
    </location>
</feature>
<evidence type="ECO:0000256" key="10">
    <source>
        <dbReference type="ARBA" id="ARBA00022737"/>
    </source>
</evidence>
<comment type="cofactor">
    <cofactor evidence="2">
        <name>Mg(2+)</name>
        <dbReference type="ChEBI" id="CHEBI:18420"/>
    </cofactor>
</comment>
<evidence type="ECO:0000256" key="18">
    <source>
        <dbReference type="PIRSR" id="PIRSR001154-1"/>
    </source>
</evidence>
<evidence type="ECO:0000259" key="21">
    <source>
        <dbReference type="PROSITE" id="PS50234"/>
    </source>
</evidence>
<feature type="active site" description="Charge relay system" evidence="18">
    <location>
        <position position="756"/>
    </location>
</feature>
<keyword evidence="11" id="KW-0378">Hydrolase</keyword>
<evidence type="ECO:0000256" key="11">
    <source>
        <dbReference type="ARBA" id="ARBA00022801"/>
    </source>
</evidence>
<evidence type="ECO:0000256" key="7">
    <source>
        <dbReference type="ARBA" id="ARBA00022659"/>
    </source>
</evidence>
<comment type="cofactor">
    <cofactor evidence="1">
        <name>Mn(2+)</name>
        <dbReference type="ChEBI" id="CHEBI:29035"/>
    </cofactor>
</comment>
<feature type="chain" id="PRO_5015117304" description="C3/C5 convertase" evidence="20">
    <location>
        <begin position="21"/>
        <end position="965"/>
    </location>
</feature>
<dbReference type="SUPFAM" id="SSF57535">
    <property type="entry name" value="Complement control module/SCR domain"/>
    <property type="match status" value="4"/>
</dbReference>
<dbReference type="EMBL" id="MG596914">
    <property type="protein sequence ID" value="AVP12669.1"/>
    <property type="molecule type" value="mRNA"/>
</dbReference>
<keyword evidence="12" id="KW-0720">Serine protease</keyword>
<dbReference type="PRINTS" id="PR00722">
    <property type="entry name" value="CHYMOTRYPSIN"/>
</dbReference>
<dbReference type="GO" id="GO:0009986">
    <property type="term" value="C:cell surface"/>
    <property type="evidence" value="ECO:0007669"/>
    <property type="project" value="UniProtKB-SubCell"/>
</dbReference>
<dbReference type="SUPFAM" id="SSF53300">
    <property type="entry name" value="vWA-like"/>
    <property type="match status" value="1"/>
</dbReference>
<keyword evidence="8" id="KW-0645">Protease</keyword>
<dbReference type="InterPro" id="IPR035976">
    <property type="entry name" value="Sushi/SCR/CCP_sf"/>
</dbReference>
<feature type="domain" description="Sushi" evidence="23">
    <location>
        <begin position="233"/>
        <end position="298"/>
    </location>
</feature>
<feature type="domain" description="VWFA" evidence="21">
    <location>
        <begin position="489"/>
        <end position="679"/>
    </location>
</feature>
<dbReference type="PANTHER" id="PTHR46393:SF7">
    <property type="entry name" value="COMPLEMENT C2"/>
    <property type="match status" value="1"/>
</dbReference>
<dbReference type="Gene3D" id="3.40.50.410">
    <property type="entry name" value="von Willebrand factor, type A domain"/>
    <property type="match status" value="1"/>
</dbReference>
<comment type="similarity">
    <text evidence="16">Belongs to the peptidase S1 family. CLIP subfamily.</text>
</comment>
<feature type="active site" description="Charge relay system" evidence="18">
    <location>
        <position position="910"/>
    </location>
</feature>
<dbReference type="InterPro" id="IPR009003">
    <property type="entry name" value="Peptidase_S1_PA"/>
</dbReference>
<evidence type="ECO:0000256" key="15">
    <source>
        <dbReference type="ARBA" id="ARBA00023180"/>
    </source>
</evidence>
<evidence type="ECO:0000256" key="16">
    <source>
        <dbReference type="ARBA" id="ARBA00024195"/>
    </source>
</evidence>
<dbReference type="SMART" id="SM00020">
    <property type="entry name" value="Tryp_SPc"/>
    <property type="match status" value="1"/>
</dbReference>
<sequence length="965" mass="107017">MEHVALALLLLQSLLCLASSTNNCGPLGNDTLRHSFHESPTGRYRLVYCEMGQKILLFCKSDGTWRLEKGPDYVDQCPRTKCKESDLKTNEFNKVTPRRMYLNDKVTIGCKAGYIGQRIRMRCQKRRCTTKSGCKLFWKPMNRTADGQRIKEVSCSVPDGEVRCPPFEPTSNMTIIDRDMEHSHPVYMPNDALQLGCDEGYQLHPATQDDGWIECSADGTWEPNPIPVCTKGLPCSLPSIENSNLQNASRHWAIGEWVNVKCSDNFMINEYSSRALHCVGSKGPEDYGWDRHIPQCQAITCPFFSIGRDGTRRFSSSTRGVGSTVTATCNEGSSLRGPRVRWCTDAATWNGTLQICDQGGTTCGNPGTPIHGRKIGDRYNEGDTVSFRCNRGYSLIGAEERTCLARGTWSKEETRCMGRHEYMTTEEVTRKFSDGIGRLSMETADSELFRDKMKNYFRKNLQYGEKEMHEMNPDSRTSLGALRNEGGLDVYFLLDTSGSISPEERKKSIEIVKALVKKLGVAGRGQKEGGTGIGLVAFSSTAWLVKSVTEMDSEDKLYRELGKIARNATAGGTAPSKAFEALQTTLIPTDRQTNRKDTIAIVMLTDGLVNQGGDPLTSIKAIRRETDIYSQTLHIYCLGVGDANIESLKTIASKGEEYLMKVKGYETFLLVSKLISNKTDYGRCGLAGPADISSSSWAEEHVWRWMGAVFKYPFTPFTTIDDQMTHKKSKFHCGASLLKPPYPESSSSRWALTAAHCVAENTQPNQYIVKFGSINSTKGTEDNPTLVFVDKVIKHPNFSMSNLVNDIALLRLKDEISFSVDIRPVCLPAQGASVYAEKQKATVTGWGYWNSTVKEPSETLKQIDVEIQSDETCVKTTNGKTSEYVPGENLCAGGVRNAKGELLDACKKDSGGPLVISRVGNDGLTYWTQAGIVSWGDGCGQPDEYGVYTKVSNYVDWIENKIMHG</sequence>
<proteinExistence type="evidence at transcript level"/>
<dbReference type="PROSITE" id="PS50240">
    <property type="entry name" value="TRYPSIN_DOM"/>
    <property type="match status" value="1"/>
</dbReference>
<feature type="disulfide bond" evidence="19">
    <location>
        <begin position="389"/>
        <end position="416"/>
    </location>
</feature>
<feature type="active site" description="Charge relay system" evidence="18">
    <location>
        <position position="806"/>
    </location>
</feature>
<feature type="domain" description="Peptidase S1" evidence="22">
    <location>
        <begin position="692"/>
        <end position="963"/>
    </location>
</feature>
<dbReference type="CDD" id="cd00198">
    <property type="entry name" value="vWFA"/>
    <property type="match status" value="1"/>
</dbReference>
<comment type="caution">
    <text evidence="19">Lacks conserved residue(s) required for the propagation of feature annotation.</text>
</comment>
<organism evidence="24">
    <name type="scientific">Lepidonotus squamatus</name>
    <name type="common">Rusty scaleworm</name>
    <name type="synonym">Aphrodita squamata</name>
    <dbReference type="NCBI Taxonomy" id="222003"/>
    <lineage>
        <taxon>Eukaryota</taxon>
        <taxon>Metazoa</taxon>
        <taxon>Spiralia</taxon>
        <taxon>Lophotrochozoa</taxon>
        <taxon>Annelida</taxon>
        <taxon>Polychaeta</taxon>
        <taxon>Errantia</taxon>
        <taxon>Phyllodocida</taxon>
        <taxon>Polynoidae</taxon>
        <taxon>Lepidonotus</taxon>
    </lineage>
</organism>
<keyword evidence="15" id="KW-0325">Glycoprotein</keyword>
<evidence type="ECO:0000259" key="23">
    <source>
        <dbReference type="PROSITE" id="PS50923"/>
    </source>
</evidence>
<dbReference type="PROSITE" id="PS00134">
    <property type="entry name" value="TRYPSIN_HIS"/>
    <property type="match status" value="1"/>
</dbReference>
<name>A0A2P1L4D7_LEPSQ</name>
<evidence type="ECO:0000256" key="13">
    <source>
        <dbReference type="ARBA" id="ARBA00022859"/>
    </source>
</evidence>
<dbReference type="PROSITE" id="PS50234">
    <property type="entry name" value="VWFA"/>
    <property type="match status" value="1"/>
</dbReference>
<dbReference type="GO" id="GO:0006508">
    <property type="term" value="P:proteolysis"/>
    <property type="evidence" value="ECO:0007669"/>
    <property type="project" value="UniProtKB-KW"/>
</dbReference>
<dbReference type="PROSITE" id="PS50923">
    <property type="entry name" value="SUSHI"/>
    <property type="match status" value="4"/>
</dbReference>
<dbReference type="InterPro" id="IPR001314">
    <property type="entry name" value="Peptidase_S1A"/>
</dbReference>
<keyword evidence="7 19" id="KW-0768">Sushi</keyword>
<dbReference type="GO" id="GO:0004252">
    <property type="term" value="F:serine-type endopeptidase activity"/>
    <property type="evidence" value="ECO:0007669"/>
    <property type="project" value="InterPro"/>
</dbReference>
<evidence type="ECO:0000256" key="14">
    <source>
        <dbReference type="ARBA" id="ARBA00023157"/>
    </source>
</evidence>
<protein>
    <recommendedName>
        <fullName evidence="17">C3/C5 convertase</fullName>
    </recommendedName>
</protein>
<dbReference type="PANTHER" id="PTHR46393">
    <property type="entry name" value="SUSHI DOMAIN-CONTAINING PROTEIN"/>
    <property type="match status" value="1"/>
</dbReference>
<keyword evidence="10" id="KW-0677">Repeat</keyword>
<dbReference type="CDD" id="cd00190">
    <property type="entry name" value="Tryp_SPc"/>
    <property type="match status" value="1"/>
</dbReference>
<feature type="domain" description="Sushi" evidence="23">
    <location>
        <begin position="361"/>
        <end position="418"/>
    </location>
</feature>
<keyword evidence="14 19" id="KW-1015">Disulfide bond</keyword>
<evidence type="ECO:0000313" key="24">
    <source>
        <dbReference type="EMBL" id="AVP12669.1"/>
    </source>
</evidence>
<evidence type="ECO:0000259" key="22">
    <source>
        <dbReference type="PROSITE" id="PS50240"/>
    </source>
</evidence>
<evidence type="ECO:0000256" key="3">
    <source>
        <dbReference type="ARBA" id="ARBA00004241"/>
    </source>
</evidence>
<reference evidence="24" key="1">
    <citation type="journal article" date="2018" name="Dev. Comp. Immunol.">
        <title>Immune repertoire in the transcriptome of Littorina littorea reveals new trends in lophotrochozoan proto-complement evolution.</title>
        <authorList>
            <person name="Gorbushin A.M."/>
        </authorList>
    </citation>
    <scope>NUCLEOTIDE SEQUENCE</scope>
</reference>
<dbReference type="InterPro" id="IPR001254">
    <property type="entry name" value="Trypsin_dom"/>
</dbReference>
<evidence type="ECO:0000256" key="4">
    <source>
        <dbReference type="ARBA" id="ARBA00004613"/>
    </source>
</evidence>
<dbReference type="Pfam" id="PF00084">
    <property type="entry name" value="Sushi"/>
    <property type="match status" value="3"/>
</dbReference>
<keyword evidence="9 20" id="KW-0732">Signal</keyword>
<dbReference type="Pfam" id="PF00092">
    <property type="entry name" value="VWA"/>
    <property type="match status" value="1"/>
</dbReference>
<dbReference type="SUPFAM" id="SSF50494">
    <property type="entry name" value="Trypsin-like serine proteases"/>
    <property type="match status" value="1"/>
</dbReference>
<feature type="domain" description="Sushi" evidence="23">
    <location>
        <begin position="162"/>
        <end position="231"/>
    </location>
</feature>
<feature type="domain" description="Sushi" evidence="23">
    <location>
        <begin position="299"/>
        <end position="358"/>
    </location>
</feature>
<dbReference type="InterPro" id="IPR043504">
    <property type="entry name" value="Peptidase_S1_PA_chymotrypsin"/>
</dbReference>
<dbReference type="AlphaFoldDB" id="A0A2P1L4D7"/>
<evidence type="ECO:0000256" key="17">
    <source>
        <dbReference type="ARBA" id="ARBA00029636"/>
    </source>
</evidence>
<feature type="disulfide bond" evidence="19">
    <location>
        <begin position="329"/>
        <end position="356"/>
    </location>
</feature>
<evidence type="ECO:0000256" key="20">
    <source>
        <dbReference type="SAM" id="SignalP"/>
    </source>
</evidence>
<dbReference type="GO" id="GO:0005576">
    <property type="term" value="C:extracellular region"/>
    <property type="evidence" value="ECO:0007669"/>
    <property type="project" value="UniProtKB-SubCell"/>
</dbReference>
<evidence type="ECO:0000256" key="9">
    <source>
        <dbReference type="ARBA" id="ARBA00022729"/>
    </source>
</evidence>
<evidence type="ECO:0000256" key="12">
    <source>
        <dbReference type="ARBA" id="ARBA00022825"/>
    </source>
</evidence>
<evidence type="ECO:0000256" key="6">
    <source>
        <dbReference type="ARBA" id="ARBA00022588"/>
    </source>
</evidence>
<dbReference type="FunFam" id="2.40.10.10:FF:000002">
    <property type="entry name" value="Transmembrane protease serine"/>
    <property type="match status" value="1"/>
</dbReference>
<dbReference type="InterPro" id="IPR036465">
    <property type="entry name" value="vWFA_dom_sf"/>
</dbReference>
<dbReference type="PIRSF" id="PIRSF001154">
    <property type="entry name" value="Compl_C2_B"/>
    <property type="match status" value="1"/>
</dbReference>
<evidence type="ECO:0000256" key="8">
    <source>
        <dbReference type="ARBA" id="ARBA00022670"/>
    </source>
</evidence>
<evidence type="ECO:0000256" key="2">
    <source>
        <dbReference type="ARBA" id="ARBA00001946"/>
    </source>
</evidence>
<dbReference type="InterPro" id="IPR000436">
    <property type="entry name" value="Sushi_SCR_CCP_dom"/>
</dbReference>
<dbReference type="SMART" id="SM00327">
    <property type="entry name" value="VWA"/>
    <property type="match status" value="1"/>
</dbReference>
<dbReference type="InterPro" id="IPR002035">
    <property type="entry name" value="VWF_A"/>
</dbReference>
<keyword evidence="6" id="KW-0399">Innate immunity</keyword>
<dbReference type="InterPro" id="IPR011360">
    <property type="entry name" value="Compl_C2_B"/>
</dbReference>
<comment type="subcellular location">
    <subcellularLocation>
        <location evidence="3">Cell surface</location>
    </subcellularLocation>
    <subcellularLocation>
        <location evidence="4">Secreted</location>
    </subcellularLocation>
</comment>
<keyword evidence="5" id="KW-0964">Secreted</keyword>
<dbReference type="CDD" id="cd00033">
    <property type="entry name" value="CCP"/>
    <property type="match status" value="3"/>
</dbReference>
<dbReference type="InterPro" id="IPR018114">
    <property type="entry name" value="TRYPSIN_HIS"/>
</dbReference>
<dbReference type="SMART" id="SM00032">
    <property type="entry name" value="CCP"/>
    <property type="match status" value="4"/>
</dbReference>